<dbReference type="InterPro" id="IPR000944">
    <property type="entry name" value="Tscrpt_reg_Rrf2"/>
</dbReference>
<dbReference type="Gene3D" id="1.10.10.10">
    <property type="entry name" value="Winged helix-like DNA-binding domain superfamily/Winged helix DNA-binding domain"/>
    <property type="match status" value="1"/>
</dbReference>
<dbReference type="InterPro" id="IPR030489">
    <property type="entry name" value="TR_Rrf2-type_CS"/>
</dbReference>
<dbReference type="Pfam" id="PF02082">
    <property type="entry name" value="Rrf2"/>
    <property type="match status" value="1"/>
</dbReference>
<evidence type="ECO:0000313" key="1">
    <source>
        <dbReference type="EMBL" id="MFD1125013.1"/>
    </source>
</evidence>
<dbReference type="EMBL" id="JBHTLH010000019">
    <property type="protein sequence ID" value="MFD1125013.1"/>
    <property type="molecule type" value="Genomic_DNA"/>
</dbReference>
<name>A0ABW3PFQ0_9LACO</name>
<reference evidence="2" key="1">
    <citation type="journal article" date="2019" name="Int. J. Syst. Evol. Microbiol.">
        <title>The Global Catalogue of Microorganisms (GCM) 10K type strain sequencing project: providing services to taxonomists for standard genome sequencing and annotation.</title>
        <authorList>
            <consortium name="The Broad Institute Genomics Platform"/>
            <consortium name="The Broad Institute Genome Sequencing Center for Infectious Disease"/>
            <person name="Wu L."/>
            <person name="Ma J."/>
        </authorList>
    </citation>
    <scope>NUCLEOTIDE SEQUENCE [LARGE SCALE GENOMIC DNA]</scope>
    <source>
        <strain evidence="2">CCUG 71848</strain>
    </source>
</reference>
<sequence>MKISSGLEQSIYVLLLLSRLPKGKTLSSIAISQRLDVSHSYLKKIVKSLVHEGLVNSTPGKNGGFSLSRPLDKINLYQVFTAVEGKGSIFNSQYLIKDFIEGSDNGNEKECVISQVMDTVEQKLRTSLQSVLLSQILKNIENIYDIGQLDKWINEVITKPVD</sequence>
<dbReference type="PROSITE" id="PS01332">
    <property type="entry name" value="HTH_RRF2_1"/>
    <property type="match status" value="1"/>
</dbReference>
<proteinExistence type="predicted"/>
<gene>
    <name evidence="1" type="ORF">ACFQ22_06570</name>
</gene>
<dbReference type="PROSITE" id="PS51197">
    <property type="entry name" value="HTH_RRF2_2"/>
    <property type="match status" value="1"/>
</dbReference>
<dbReference type="InterPro" id="IPR036388">
    <property type="entry name" value="WH-like_DNA-bd_sf"/>
</dbReference>
<keyword evidence="2" id="KW-1185">Reference proteome</keyword>
<dbReference type="SUPFAM" id="SSF46785">
    <property type="entry name" value="Winged helix' DNA-binding domain"/>
    <property type="match status" value="1"/>
</dbReference>
<organism evidence="1 2">
    <name type="scientific">Lentilactobacillus raoultii</name>
    <dbReference type="NCBI Taxonomy" id="1987503"/>
    <lineage>
        <taxon>Bacteria</taxon>
        <taxon>Bacillati</taxon>
        <taxon>Bacillota</taxon>
        <taxon>Bacilli</taxon>
        <taxon>Lactobacillales</taxon>
        <taxon>Lactobacillaceae</taxon>
        <taxon>Lentilactobacillus</taxon>
    </lineage>
</organism>
<dbReference type="RefSeq" id="WP_121977946.1">
    <property type="nucleotide sequence ID" value="NZ_JBHTLH010000019.1"/>
</dbReference>
<evidence type="ECO:0000313" key="2">
    <source>
        <dbReference type="Proteomes" id="UP001597156"/>
    </source>
</evidence>
<accession>A0ABW3PFQ0</accession>
<dbReference type="InterPro" id="IPR036390">
    <property type="entry name" value="WH_DNA-bd_sf"/>
</dbReference>
<dbReference type="NCBIfam" id="TIGR00738">
    <property type="entry name" value="rrf2_super"/>
    <property type="match status" value="1"/>
</dbReference>
<dbReference type="PANTHER" id="PTHR33221">
    <property type="entry name" value="WINGED HELIX-TURN-HELIX TRANSCRIPTIONAL REGULATOR, RRF2 FAMILY"/>
    <property type="match status" value="1"/>
</dbReference>
<dbReference type="PANTHER" id="PTHR33221:SF15">
    <property type="entry name" value="HTH-TYPE TRANSCRIPTIONAL REGULATOR YWGB-RELATED"/>
    <property type="match status" value="1"/>
</dbReference>
<dbReference type="Proteomes" id="UP001597156">
    <property type="component" value="Unassembled WGS sequence"/>
</dbReference>
<comment type="caution">
    <text evidence="1">The sequence shown here is derived from an EMBL/GenBank/DDBJ whole genome shotgun (WGS) entry which is preliminary data.</text>
</comment>
<protein>
    <submittedName>
        <fullName evidence="1">Rrf2 family transcriptional regulator</fullName>
    </submittedName>
</protein>